<proteinExistence type="predicted"/>
<dbReference type="Proteomes" id="UP001160148">
    <property type="component" value="Unassembled WGS sequence"/>
</dbReference>
<dbReference type="AlphaFoldDB" id="A0AAV0W671"/>
<feature type="compositionally biased region" description="Basic residues" evidence="1">
    <location>
        <begin position="217"/>
        <end position="237"/>
    </location>
</feature>
<feature type="compositionally biased region" description="Acidic residues" evidence="1">
    <location>
        <begin position="10"/>
        <end position="38"/>
    </location>
</feature>
<protein>
    <submittedName>
        <fullName evidence="2">Uncharacterized protein</fullName>
    </submittedName>
</protein>
<organism evidence="2 3">
    <name type="scientific">Macrosiphum euphorbiae</name>
    <name type="common">potato aphid</name>
    <dbReference type="NCBI Taxonomy" id="13131"/>
    <lineage>
        <taxon>Eukaryota</taxon>
        <taxon>Metazoa</taxon>
        <taxon>Ecdysozoa</taxon>
        <taxon>Arthropoda</taxon>
        <taxon>Hexapoda</taxon>
        <taxon>Insecta</taxon>
        <taxon>Pterygota</taxon>
        <taxon>Neoptera</taxon>
        <taxon>Paraneoptera</taxon>
        <taxon>Hemiptera</taxon>
        <taxon>Sternorrhyncha</taxon>
        <taxon>Aphidomorpha</taxon>
        <taxon>Aphidoidea</taxon>
        <taxon>Aphididae</taxon>
        <taxon>Macrosiphini</taxon>
        <taxon>Macrosiphum</taxon>
    </lineage>
</organism>
<feature type="region of interest" description="Disordered" evidence="1">
    <location>
        <begin position="180"/>
        <end position="201"/>
    </location>
</feature>
<sequence>MGHLNRPNQNEDDISDELSLEEEEIEDGEIEVEEGEVEVEGDVQEGARRNFPRDEFVWRQWTPQPQVPLLLPLPRNSLGIIRPTAAAYQLPLFQLPCPFGTVLRPPPIAVSIPITHLPQNRPQQGTLIRMRNGGRLLLIFSNHVQNRQFADRHNRTSNIQNIPPPRMPRRESRLLQMHRRRHRFPRSPSTTPPRSFCYGNSAIPKRLHRHNAVKVARRPLSHSVNRKSSKPGHHHKMNVLTITVRNPQLDDEEEDNDDDDVEQTSEAYKDLTSYHRDSDDDDHYNLSIL</sequence>
<comment type="caution">
    <text evidence="2">The sequence shown here is derived from an EMBL/GenBank/DDBJ whole genome shotgun (WGS) entry which is preliminary data.</text>
</comment>
<gene>
    <name evidence="2" type="ORF">MEUPH1_LOCUS7691</name>
</gene>
<evidence type="ECO:0000313" key="3">
    <source>
        <dbReference type="Proteomes" id="UP001160148"/>
    </source>
</evidence>
<feature type="region of interest" description="Disordered" evidence="1">
    <location>
        <begin position="1"/>
        <end position="38"/>
    </location>
</feature>
<dbReference type="EMBL" id="CARXXK010000001">
    <property type="protein sequence ID" value="CAI6351335.1"/>
    <property type="molecule type" value="Genomic_DNA"/>
</dbReference>
<reference evidence="2 3" key="1">
    <citation type="submission" date="2023-01" db="EMBL/GenBank/DDBJ databases">
        <authorList>
            <person name="Whitehead M."/>
        </authorList>
    </citation>
    <scope>NUCLEOTIDE SEQUENCE [LARGE SCALE GENOMIC DNA]</scope>
</reference>
<evidence type="ECO:0000313" key="2">
    <source>
        <dbReference type="EMBL" id="CAI6351335.1"/>
    </source>
</evidence>
<accession>A0AAV0W671</accession>
<feature type="region of interest" description="Disordered" evidence="1">
    <location>
        <begin position="217"/>
        <end position="289"/>
    </location>
</feature>
<feature type="compositionally biased region" description="Basic and acidic residues" evidence="1">
    <location>
        <begin position="267"/>
        <end position="278"/>
    </location>
</feature>
<name>A0AAV0W671_9HEMI</name>
<evidence type="ECO:0000256" key="1">
    <source>
        <dbReference type="SAM" id="MobiDB-lite"/>
    </source>
</evidence>
<feature type="compositionally biased region" description="Acidic residues" evidence="1">
    <location>
        <begin position="249"/>
        <end position="263"/>
    </location>
</feature>
<keyword evidence="3" id="KW-1185">Reference proteome</keyword>
<feature type="compositionally biased region" description="Low complexity" evidence="1">
    <location>
        <begin position="186"/>
        <end position="196"/>
    </location>
</feature>